<dbReference type="Proteomes" id="UP001186944">
    <property type="component" value="Unassembled WGS sequence"/>
</dbReference>
<evidence type="ECO:0000256" key="1">
    <source>
        <dbReference type="ARBA" id="ARBA00004613"/>
    </source>
</evidence>
<evidence type="ECO:0000259" key="5">
    <source>
        <dbReference type="PROSITE" id="PS50871"/>
    </source>
</evidence>
<feature type="chain" id="PRO_5041716745" description="C1q domain-containing protein" evidence="4">
    <location>
        <begin position="21"/>
        <end position="185"/>
    </location>
</feature>
<reference evidence="6" key="1">
    <citation type="submission" date="2019-08" db="EMBL/GenBank/DDBJ databases">
        <title>The improved chromosome-level genome for the pearl oyster Pinctada fucata martensii using PacBio sequencing and Hi-C.</title>
        <authorList>
            <person name="Zheng Z."/>
        </authorList>
    </citation>
    <scope>NUCLEOTIDE SEQUENCE</scope>
    <source>
        <strain evidence="6">ZZ-2019</strain>
        <tissue evidence="6">Adductor muscle</tissue>
    </source>
</reference>
<accession>A0AA88Y4Y4</accession>
<keyword evidence="3 4" id="KW-0732">Signal</keyword>
<organism evidence="6 7">
    <name type="scientific">Pinctada imbricata</name>
    <name type="common">Atlantic pearl-oyster</name>
    <name type="synonym">Pinctada martensii</name>
    <dbReference type="NCBI Taxonomy" id="66713"/>
    <lineage>
        <taxon>Eukaryota</taxon>
        <taxon>Metazoa</taxon>
        <taxon>Spiralia</taxon>
        <taxon>Lophotrochozoa</taxon>
        <taxon>Mollusca</taxon>
        <taxon>Bivalvia</taxon>
        <taxon>Autobranchia</taxon>
        <taxon>Pteriomorphia</taxon>
        <taxon>Pterioida</taxon>
        <taxon>Pterioidea</taxon>
        <taxon>Pteriidae</taxon>
        <taxon>Pinctada</taxon>
    </lineage>
</organism>
<gene>
    <name evidence="6" type="ORF">FSP39_012647</name>
</gene>
<comment type="subcellular location">
    <subcellularLocation>
        <location evidence="1">Secreted</location>
    </subcellularLocation>
</comment>
<keyword evidence="2" id="KW-0964">Secreted</keyword>
<evidence type="ECO:0000256" key="3">
    <source>
        <dbReference type="ARBA" id="ARBA00022729"/>
    </source>
</evidence>
<proteinExistence type="predicted"/>
<feature type="domain" description="C1q" evidence="5">
    <location>
        <begin position="52"/>
        <end position="185"/>
    </location>
</feature>
<feature type="signal peptide" evidence="4">
    <location>
        <begin position="1"/>
        <end position="20"/>
    </location>
</feature>
<dbReference type="InterPro" id="IPR050822">
    <property type="entry name" value="Cerebellin_Synaptic_Org"/>
</dbReference>
<dbReference type="PANTHER" id="PTHR22923:SF113">
    <property type="entry name" value="COMPLEMENT C1Q-LIKE PROTEIN 4"/>
    <property type="match status" value="1"/>
</dbReference>
<dbReference type="SMART" id="SM00110">
    <property type="entry name" value="C1Q"/>
    <property type="match status" value="1"/>
</dbReference>
<comment type="caution">
    <text evidence="6">The sequence shown here is derived from an EMBL/GenBank/DDBJ whole genome shotgun (WGS) entry which is preliminary data.</text>
</comment>
<dbReference type="PROSITE" id="PS50871">
    <property type="entry name" value="C1Q"/>
    <property type="match status" value="1"/>
</dbReference>
<dbReference type="PRINTS" id="PR00007">
    <property type="entry name" value="COMPLEMNTC1Q"/>
</dbReference>
<dbReference type="InterPro" id="IPR001073">
    <property type="entry name" value="C1q_dom"/>
</dbReference>
<dbReference type="Gene3D" id="2.60.120.40">
    <property type="match status" value="1"/>
</dbReference>
<dbReference type="InterPro" id="IPR008983">
    <property type="entry name" value="Tumour_necrosis_fac-like_dom"/>
</dbReference>
<name>A0AA88Y4Y4_PINIB</name>
<dbReference type="GO" id="GO:0005576">
    <property type="term" value="C:extracellular region"/>
    <property type="evidence" value="ECO:0007669"/>
    <property type="project" value="UniProtKB-SubCell"/>
</dbReference>
<evidence type="ECO:0000256" key="4">
    <source>
        <dbReference type="SAM" id="SignalP"/>
    </source>
</evidence>
<dbReference type="PANTHER" id="PTHR22923">
    <property type="entry name" value="CEREBELLIN-RELATED"/>
    <property type="match status" value="1"/>
</dbReference>
<dbReference type="SUPFAM" id="SSF49842">
    <property type="entry name" value="TNF-like"/>
    <property type="match status" value="1"/>
</dbReference>
<evidence type="ECO:0000313" key="6">
    <source>
        <dbReference type="EMBL" id="KAK3097736.1"/>
    </source>
</evidence>
<evidence type="ECO:0000256" key="2">
    <source>
        <dbReference type="ARBA" id="ARBA00022525"/>
    </source>
</evidence>
<evidence type="ECO:0000313" key="7">
    <source>
        <dbReference type="Proteomes" id="UP001186944"/>
    </source>
</evidence>
<dbReference type="AlphaFoldDB" id="A0AA88Y4Y4"/>
<sequence>MQTILIILLSTIYLFTEISTHKSVQRKFSRHDKLDLLKEIIGRYFLQEEKYVNHRSVAFAAKLRSHLSGVPKDTVIKFDDIVTNQGKGYDNVTGTFTAPVSGTYLFGWHTLVNKGGKAHVHLFVNGVDTWRSYADEPGKEYEPTSATVVLQLKKDATVQLRTAQSNGNYIHGHGYSGFTGILVNA</sequence>
<dbReference type="EMBL" id="VSWD01000007">
    <property type="protein sequence ID" value="KAK3097736.1"/>
    <property type="molecule type" value="Genomic_DNA"/>
</dbReference>
<keyword evidence="7" id="KW-1185">Reference proteome</keyword>
<dbReference type="Pfam" id="PF00386">
    <property type="entry name" value="C1q"/>
    <property type="match status" value="1"/>
</dbReference>
<protein>
    <recommendedName>
        <fullName evidence="5">C1q domain-containing protein</fullName>
    </recommendedName>
</protein>